<proteinExistence type="predicted"/>
<comment type="caution">
    <text evidence="2">The sequence shown here is derived from an EMBL/GenBank/DDBJ whole genome shotgun (WGS) entry which is preliminary data.</text>
</comment>
<dbReference type="InterPro" id="IPR020843">
    <property type="entry name" value="ER"/>
</dbReference>
<dbReference type="SUPFAM" id="SSF50129">
    <property type="entry name" value="GroES-like"/>
    <property type="match status" value="1"/>
</dbReference>
<dbReference type="Proteomes" id="UP000323257">
    <property type="component" value="Unassembled WGS sequence"/>
</dbReference>
<dbReference type="GO" id="GO:0016491">
    <property type="term" value="F:oxidoreductase activity"/>
    <property type="evidence" value="ECO:0007669"/>
    <property type="project" value="InterPro"/>
</dbReference>
<dbReference type="Gene3D" id="3.90.180.10">
    <property type="entry name" value="Medium-chain alcohol dehydrogenases, catalytic domain"/>
    <property type="match status" value="1"/>
</dbReference>
<dbReference type="SUPFAM" id="SSF51735">
    <property type="entry name" value="NAD(P)-binding Rossmann-fold domains"/>
    <property type="match status" value="1"/>
</dbReference>
<accession>A0A5S5C563</accession>
<evidence type="ECO:0000259" key="1">
    <source>
        <dbReference type="SMART" id="SM00829"/>
    </source>
</evidence>
<dbReference type="Gene3D" id="3.40.50.720">
    <property type="entry name" value="NAD(P)-binding Rossmann-like Domain"/>
    <property type="match status" value="1"/>
</dbReference>
<dbReference type="CDD" id="cd08267">
    <property type="entry name" value="MDR1"/>
    <property type="match status" value="1"/>
</dbReference>
<dbReference type="Pfam" id="PF13602">
    <property type="entry name" value="ADH_zinc_N_2"/>
    <property type="match status" value="1"/>
</dbReference>
<dbReference type="RefSeq" id="WP_148929824.1">
    <property type="nucleotide sequence ID" value="NZ_VNHS01000005.1"/>
</dbReference>
<gene>
    <name evidence="2" type="ORF">BCM02_105115</name>
</gene>
<evidence type="ECO:0000313" key="2">
    <source>
        <dbReference type="EMBL" id="TYP74571.1"/>
    </source>
</evidence>
<dbReference type="EMBL" id="VNHS01000005">
    <property type="protein sequence ID" value="TYP74571.1"/>
    <property type="molecule type" value="Genomic_DNA"/>
</dbReference>
<dbReference type="InterPro" id="IPR036291">
    <property type="entry name" value="NAD(P)-bd_dom_sf"/>
</dbReference>
<dbReference type="InterPro" id="IPR052733">
    <property type="entry name" value="Chloroplast_QOR"/>
</dbReference>
<reference evidence="2 3" key="1">
    <citation type="submission" date="2019-07" db="EMBL/GenBank/DDBJ databases">
        <title>Genomic Encyclopedia of Type Strains, Phase III (KMG-III): the genomes of soil and plant-associated and newly described type strains.</title>
        <authorList>
            <person name="Whitman W."/>
        </authorList>
    </citation>
    <scope>NUCLEOTIDE SEQUENCE [LARGE SCALE GENOMIC DNA]</scope>
    <source>
        <strain evidence="2 3">BL24</strain>
    </source>
</reference>
<evidence type="ECO:0000313" key="3">
    <source>
        <dbReference type="Proteomes" id="UP000323257"/>
    </source>
</evidence>
<feature type="domain" description="Enoyl reductase (ER)" evidence="1">
    <location>
        <begin position="10"/>
        <end position="317"/>
    </location>
</feature>
<sequence>MKAVVYEKYGPPDVLTMREVAKPVPKDNEILVKIRATTVSAGDCRMRRADPFAARLFNGLAKPVRIRTLGFELAGEVEAIGRKVARFKAGDQIFASCGTKFGAYAEYRCLPENGVIAPKPSNLSDGEAAAVPVGGVTALRYLRAGGVRSGQRVLIYGASGSVGTYAVQLARIFGAEVTAVCSAANIDLVKSLGANAVVDYTTTDFAELGERYDVIFDTVGKSKLDSCIRSLKPGGSCLSAYSLGMSSMTSRMRLRMSEGKKFRASAGGEKAEDLFFLKTLLESGELRPVIDRCYPLEQIVEAHRYVDAGHKKGNVVIQI</sequence>
<keyword evidence="3" id="KW-1185">Reference proteome</keyword>
<dbReference type="PANTHER" id="PTHR44013:SF1">
    <property type="entry name" value="ZINC-TYPE ALCOHOL DEHYDROGENASE-LIKE PROTEIN C16A3.02C"/>
    <property type="match status" value="1"/>
</dbReference>
<dbReference type="Pfam" id="PF08240">
    <property type="entry name" value="ADH_N"/>
    <property type="match status" value="1"/>
</dbReference>
<dbReference type="InterPro" id="IPR011032">
    <property type="entry name" value="GroES-like_sf"/>
</dbReference>
<dbReference type="InterPro" id="IPR013154">
    <property type="entry name" value="ADH-like_N"/>
</dbReference>
<dbReference type="PANTHER" id="PTHR44013">
    <property type="entry name" value="ZINC-TYPE ALCOHOL DEHYDROGENASE-LIKE PROTEIN C16A3.02C"/>
    <property type="match status" value="1"/>
</dbReference>
<organism evidence="2 3">
    <name type="scientific">Paenibacillus methanolicus</name>
    <dbReference type="NCBI Taxonomy" id="582686"/>
    <lineage>
        <taxon>Bacteria</taxon>
        <taxon>Bacillati</taxon>
        <taxon>Bacillota</taxon>
        <taxon>Bacilli</taxon>
        <taxon>Bacillales</taxon>
        <taxon>Paenibacillaceae</taxon>
        <taxon>Paenibacillus</taxon>
    </lineage>
</organism>
<dbReference type="SMART" id="SM00829">
    <property type="entry name" value="PKS_ER"/>
    <property type="match status" value="1"/>
</dbReference>
<dbReference type="AlphaFoldDB" id="A0A5S5C563"/>
<protein>
    <submittedName>
        <fullName evidence="2">NADPH:quinone reductase-like Zn-dependent oxidoreductase</fullName>
    </submittedName>
</protein>
<name>A0A5S5C563_9BACL</name>
<dbReference type="OrthoDB" id="9792162at2"/>